<reference evidence="2 3" key="1">
    <citation type="journal article" date="2019" name="Nat. Ecol. Evol.">
        <title>Megaphylogeny resolves global patterns of mushroom evolution.</title>
        <authorList>
            <person name="Varga T."/>
            <person name="Krizsan K."/>
            <person name="Foldi C."/>
            <person name="Dima B."/>
            <person name="Sanchez-Garcia M."/>
            <person name="Sanchez-Ramirez S."/>
            <person name="Szollosi G.J."/>
            <person name="Szarkandi J.G."/>
            <person name="Papp V."/>
            <person name="Albert L."/>
            <person name="Andreopoulos W."/>
            <person name="Angelini C."/>
            <person name="Antonin V."/>
            <person name="Barry K.W."/>
            <person name="Bougher N.L."/>
            <person name="Buchanan P."/>
            <person name="Buyck B."/>
            <person name="Bense V."/>
            <person name="Catcheside P."/>
            <person name="Chovatia M."/>
            <person name="Cooper J."/>
            <person name="Damon W."/>
            <person name="Desjardin D."/>
            <person name="Finy P."/>
            <person name="Geml J."/>
            <person name="Haridas S."/>
            <person name="Hughes K."/>
            <person name="Justo A."/>
            <person name="Karasinski D."/>
            <person name="Kautmanova I."/>
            <person name="Kiss B."/>
            <person name="Kocsube S."/>
            <person name="Kotiranta H."/>
            <person name="LaButti K.M."/>
            <person name="Lechner B.E."/>
            <person name="Liimatainen K."/>
            <person name="Lipzen A."/>
            <person name="Lukacs Z."/>
            <person name="Mihaltcheva S."/>
            <person name="Morgado L.N."/>
            <person name="Niskanen T."/>
            <person name="Noordeloos M.E."/>
            <person name="Ohm R.A."/>
            <person name="Ortiz-Santana B."/>
            <person name="Ovrebo C."/>
            <person name="Racz N."/>
            <person name="Riley R."/>
            <person name="Savchenko A."/>
            <person name="Shiryaev A."/>
            <person name="Soop K."/>
            <person name="Spirin V."/>
            <person name="Szebenyi C."/>
            <person name="Tomsovsky M."/>
            <person name="Tulloss R.E."/>
            <person name="Uehling J."/>
            <person name="Grigoriev I.V."/>
            <person name="Vagvolgyi C."/>
            <person name="Papp T."/>
            <person name="Martin F.M."/>
            <person name="Miettinen O."/>
            <person name="Hibbett D.S."/>
            <person name="Nagy L.G."/>
        </authorList>
    </citation>
    <scope>NUCLEOTIDE SEQUENCE [LARGE SCALE GENOMIC DNA]</scope>
    <source>
        <strain evidence="2 3">FP101781</strain>
    </source>
</reference>
<evidence type="ECO:0000313" key="3">
    <source>
        <dbReference type="Proteomes" id="UP000298030"/>
    </source>
</evidence>
<evidence type="ECO:0000256" key="1">
    <source>
        <dbReference type="SAM" id="MobiDB-lite"/>
    </source>
</evidence>
<dbReference type="EMBL" id="QPFP01000105">
    <property type="protein sequence ID" value="TEB21670.1"/>
    <property type="molecule type" value="Genomic_DNA"/>
</dbReference>
<protein>
    <submittedName>
        <fullName evidence="2">Uncharacterized protein</fullName>
    </submittedName>
</protein>
<proteinExistence type="predicted"/>
<feature type="compositionally biased region" description="Acidic residues" evidence="1">
    <location>
        <begin position="521"/>
        <end position="536"/>
    </location>
</feature>
<comment type="caution">
    <text evidence="2">The sequence shown here is derived from an EMBL/GenBank/DDBJ whole genome shotgun (WGS) entry which is preliminary data.</text>
</comment>
<feature type="region of interest" description="Disordered" evidence="1">
    <location>
        <begin position="458"/>
        <end position="570"/>
    </location>
</feature>
<evidence type="ECO:0000313" key="2">
    <source>
        <dbReference type="EMBL" id="TEB21670.1"/>
    </source>
</evidence>
<feature type="compositionally biased region" description="Pro residues" evidence="1">
    <location>
        <begin position="370"/>
        <end position="379"/>
    </location>
</feature>
<sequence>MLNFLKASKRMCKAIKRSLKRCVRRCSSTKPVDPNATAEDFYHNCPPEMACSASRPPRQDPQELRRRHREAAILSQSPSPSVGKKMEGSITWPAYCRESSHSSLLAVTSPHPRRPGTSISSLDAVVLLDLNHGEPIELFDGSLLQLSRSDETISHATAPGHSLLIPNHVNSYQMGSPILKRHTPPPIPITIPHSSDCSSALTLRSLSLHRRCRSAPHSSTFPSLAQALTLDSSLSVSATPATAPACFCEHLPLDSHPPSASSASEAVISYASSAFADEASLKRHGSSTEVFDNNSCSTEAVTGCTEGPTSAEGKTRLNWGEIRKDPSEPGWKPHHSYPMEPTLPIPSEDKVQPESNAGSTPLDPCFPKFPSTPLPQSPRPPDRLSIQGMLPPPILRPIWGWLTSGSWMNRQVTTKGRWVPPGSLDFYKLSNATFVKTDEIEIDFEYFCKGSAPHGPTAYEDGESGTSSCSPSSNASVDEETVSNTTTVEDGELEQNMQGGLVNRSGAPSPDSLIERRPYEREDEELTGDEGAEDFDPPWKEVRDNYARSMSQGRARAKCDSRGDEDEPTWEEVWERHLQEIERKGQGSEGALGG</sequence>
<dbReference type="Proteomes" id="UP000298030">
    <property type="component" value="Unassembled WGS sequence"/>
</dbReference>
<feature type="region of interest" description="Disordered" evidence="1">
    <location>
        <begin position="320"/>
        <end position="380"/>
    </location>
</feature>
<feature type="compositionally biased region" description="Basic and acidic residues" evidence="1">
    <location>
        <begin position="537"/>
        <end position="546"/>
    </location>
</feature>
<gene>
    <name evidence="2" type="ORF">FA13DRAFT_1779171</name>
</gene>
<accession>A0A4Y7SIF2</accession>
<organism evidence="2 3">
    <name type="scientific">Coprinellus micaceus</name>
    <name type="common">Glistening ink-cap mushroom</name>
    <name type="synonym">Coprinus micaceus</name>
    <dbReference type="NCBI Taxonomy" id="71717"/>
    <lineage>
        <taxon>Eukaryota</taxon>
        <taxon>Fungi</taxon>
        <taxon>Dikarya</taxon>
        <taxon>Basidiomycota</taxon>
        <taxon>Agaricomycotina</taxon>
        <taxon>Agaricomycetes</taxon>
        <taxon>Agaricomycetidae</taxon>
        <taxon>Agaricales</taxon>
        <taxon>Agaricineae</taxon>
        <taxon>Psathyrellaceae</taxon>
        <taxon>Coprinellus</taxon>
    </lineage>
</organism>
<dbReference type="AlphaFoldDB" id="A0A4Y7SIF2"/>
<feature type="compositionally biased region" description="Low complexity" evidence="1">
    <location>
        <begin position="464"/>
        <end position="476"/>
    </location>
</feature>
<keyword evidence="3" id="KW-1185">Reference proteome</keyword>
<name>A0A4Y7SIF2_COPMI</name>